<reference evidence="13 14" key="1">
    <citation type="journal article" date="2018" name="Cell">
        <title>The Chara Genome: Secondary Complexity and Implications for Plant Terrestrialization.</title>
        <authorList>
            <person name="Nishiyama T."/>
            <person name="Sakayama H."/>
            <person name="Vries J.D."/>
            <person name="Buschmann H."/>
            <person name="Saint-Marcoux D."/>
            <person name="Ullrich K.K."/>
            <person name="Haas F.B."/>
            <person name="Vanderstraeten L."/>
            <person name="Becker D."/>
            <person name="Lang D."/>
            <person name="Vosolsobe S."/>
            <person name="Rombauts S."/>
            <person name="Wilhelmsson P.K.I."/>
            <person name="Janitza P."/>
            <person name="Kern R."/>
            <person name="Heyl A."/>
            <person name="Rumpler F."/>
            <person name="Villalobos L.I.A.C."/>
            <person name="Clay J.M."/>
            <person name="Skokan R."/>
            <person name="Toyoda A."/>
            <person name="Suzuki Y."/>
            <person name="Kagoshima H."/>
            <person name="Schijlen E."/>
            <person name="Tajeshwar N."/>
            <person name="Catarino B."/>
            <person name="Hetherington A.J."/>
            <person name="Saltykova A."/>
            <person name="Bonnot C."/>
            <person name="Breuninger H."/>
            <person name="Symeonidi A."/>
            <person name="Radhakrishnan G.V."/>
            <person name="Van Nieuwerburgh F."/>
            <person name="Deforce D."/>
            <person name="Chang C."/>
            <person name="Karol K.G."/>
            <person name="Hedrich R."/>
            <person name="Ulvskov P."/>
            <person name="Glockner G."/>
            <person name="Delwiche C.F."/>
            <person name="Petrasek J."/>
            <person name="Van de Peer Y."/>
            <person name="Friml J."/>
            <person name="Beilby M."/>
            <person name="Dolan L."/>
            <person name="Kohara Y."/>
            <person name="Sugano S."/>
            <person name="Fujiyama A."/>
            <person name="Delaux P.-M."/>
            <person name="Quint M."/>
            <person name="TheiBen G."/>
            <person name="Hagemann M."/>
            <person name="Harholt J."/>
            <person name="Dunand C."/>
            <person name="Zachgo S."/>
            <person name="Langdale J."/>
            <person name="Maumus F."/>
            <person name="Straeten D.V.D."/>
            <person name="Gould S.B."/>
            <person name="Rensing S.A."/>
        </authorList>
    </citation>
    <scope>NUCLEOTIDE SEQUENCE [LARGE SCALE GENOMIC DNA]</scope>
    <source>
        <strain evidence="13 14">S276</strain>
    </source>
</reference>
<evidence type="ECO:0000256" key="4">
    <source>
        <dbReference type="ARBA" id="ARBA00022490"/>
    </source>
</evidence>
<dbReference type="SFLD" id="SFLDF00275">
    <property type="entry name" value="adenosine_C2_methyltransferase"/>
    <property type="match status" value="1"/>
</dbReference>
<dbReference type="NCBIfam" id="TIGR00048">
    <property type="entry name" value="rRNA_mod_RlmN"/>
    <property type="match status" value="1"/>
</dbReference>
<keyword evidence="4" id="KW-0963">Cytoplasm</keyword>
<keyword evidence="6" id="KW-0489">Methyltransferase</keyword>
<keyword evidence="10" id="KW-0408">Iron</keyword>
<dbReference type="STRING" id="69332.A0A388KM23"/>
<dbReference type="CDD" id="cd01335">
    <property type="entry name" value="Radical_SAM"/>
    <property type="match status" value="1"/>
</dbReference>
<dbReference type="PROSITE" id="PS51918">
    <property type="entry name" value="RADICAL_SAM"/>
    <property type="match status" value="1"/>
</dbReference>
<dbReference type="FunFam" id="3.20.20.70:FF:000164">
    <property type="entry name" value="23S rRNA methyltransferase"/>
    <property type="match status" value="1"/>
</dbReference>
<dbReference type="InterPro" id="IPR004383">
    <property type="entry name" value="rRNA_lsu_MTrfase_RlmN/Cfr"/>
</dbReference>
<evidence type="ECO:0000256" key="2">
    <source>
        <dbReference type="ARBA" id="ARBA00004496"/>
    </source>
</evidence>
<organism evidence="13 14">
    <name type="scientific">Chara braunii</name>
    <name type="common">Braun's stonewort</name>
    <dbReference type="NCBI Taxonomy" id="69332"/>
    <lineage>
        <taxon>Eukaryota</taxon>
        <taxon>Viridiplantae</taxon>
        <taxon>Streptophyta</taxon>
        <taxon>Charophyceae</taxon>
        <taxon>Charales</taxon>
        <taxon>Characeae</taxon>
        <taxon>Chara</taxon>
    </lineage>
</organism>
<dbReference type="Pfam" id="PF04055">
    <property type="entry name" value="Radical_SAM"/>
    <property type="match status" value="1"/>
</dbReference>
<dbReference type="OrthoDB" id="204498at2759"/>
<keyword evidence="8" id="KW-0949">S-adenosyl-L-methionine</keyword>
<keyword evidence="5" id="KW-0698">rRNA processing</keyword>
<dbReference type="GO" id="GO:0005737">
    <property type="term" value="C:cytoplasm"/>
    <property type="evidence" value="ECO:0007669"/>
    <property type="project" value="UniProtKB-SubCell"/>
</dbReference>
<evidence type="ECO:0000256" key="10">
    <source>
        <dbReference type="ARBA" id="ARBA00023004"/>
    </source>
</evidence>
<protein>
    <recommendedName>
        <fullName evidence="12">Radical SAM core domain-containing protein</fullName>
    </recommendedName>
</protein>
<evidence type="ECO:0000256" key="8">
    <source>
        <dbReference type="ARBA" id="ARBA00022691"/>
    </source>
</evidence>
<keyword evidence="14" id="KW-1185">Reference proteome</keyword>
<comment type="caution">
    <text evidence="13">The sequence shown here is derived from an EMBL/GenBank/DDBJ whole genome shotgun (WGS) entry which is preliminary data.</text>
</comment>
<dbReference type="Proteomes" id="UP000265515">
    <property type="component" value="Unassembled WGS sequence"/>
</dbReference>
<dbReference type="SFLD" id="SFLDS00029">
    <property type="entry name" value="Radical_SAM"/>
    <property type="match status" value="1"/>
</dbReference>
<dbReference type="PANTHER" id="PTHR30544:SF8">
    <property type="entry name" value="RADICAL SAM SUPERFAMILY PROTEIN"/>
    <property type="match status" value="1"/>
</dbReference>
<evidence type="ECO:0000313" key="13">
    <source>
        <dbReference type="EMBL" id="GBG71092.1"/>
    </source>
</evidence>
<keyword evidence="9" id="KW-0479">Metal-binding</keyword>
<dbReference type="GO" id="GO:0008173">
    <property type="term" value="F:RNA methyltransferase activity"/>
    <property type="evidence" value="ECO:0007669"/>
    <property type="project" value="InterPro"/>
</dbReference>
<dbReference type="SFLD" id="SFLDG01062">
    <property type="entry name" value="methyltransferase_(Class_A)"/>
    <property type="match status" value="1"/>
</dbReference>
<dbReference type="InterPro" id="IPR027492">
    <property type="entry name" value="RNA_MTrfase_RlmN"/>
</dbReference>
<evidence type="ECO:0000313" key="14">
    <source>
        <dbReference type="Proteomes" id="UP000265515"/>
    </source>
</evidence>
<dbReference type="OMA" id="QDEHAAC"/>
<evidence type="ECO:0000256" key="11">
    <source>
        <dbReference type="ARBA" id="ARBA00023014"/>
    </source>
</evidence>
<dbReference type="AlphaFoldDB" id="A0A388KM23"/>
<dbReference type="Gramene" id="GBG71092">
    <property type="protein sequence ID" value="GBG71092"/>
    <property type="gene ID" value="CBR_g8391"/>
</dbReference>
<dbReference type="EMBL" id="BFEA01000140">
    <property type="protein sequence ID" value="GBG71092.1"/>
    <property type="molecule type" value="Genomic_DNA"/>
</dbReference>
<dbReference type="GO" id="GO:0070475">
    <property type="term" value="P:rRNA base methylation"/>
    <property type="evidence" value="ECO:0007669"/>
    <property type="project" value="InterPro"/>
</dbReference>
<dbReference type="GO" id="GO:0051539">
    <property type="term" value="F:4 iron, 4 sulfur cluster binding"/>
    <property type="evidence" value="ECO:0007669"/>
    <property type="project" value="UniProtKB-KW"/>
</dbReference>
<keyword evidence="11" id="KW-0411">Iron-sulfur</keyword>
<evidence type="ECO:0000256" key="9">
    <source>
        <dbReference type="ARBA" id="ARBA00022723"/>
    </source>
</evidence>
<comment type="cofactor">
    <cofactor evidence="1">
        <name>[4Fe-4S] cluster</name>
        <dbReference type="ChEBI" id="CHEBI:49883"/>
    </cofactor>
</comment>
<keyword evidence="3" id="KW-0004">4Fe-4S</keyword>
<sequence length="412" mass="44549">MVLRRQLNPQSIFDEEELRAAFEKNDIKPLHIATVWNYVLSGIAKRSCNDQMPTRPNFADIKDLPVVAHNVLQLDFSAFTSEVIREQMSVDGSTTKLLIQLQDGKQVETVIMHHDASAGRYAGQPRGGGPRTTLCVSSQVGCQMACSFCATGTMGLQGNLTAGEIVEQLVHALRFTPNIRNVVFMGMGEPLNNYDAVLQSVRSMCSGKCFRLSPNHITISTVGIIPRMKTLASDLPGVNLALSLHAPSQELRAAIVPAARAYRLDKLVAALDAYQAASGRTVFVEYVMLAGVNDSEPIAHQLGSLLKGRQVFVNLIPHNSVSAATSAHSASSPADVRRFQEVLRESYGLHATVRQEMGGDIAGACGQLVVSNFVTDEANRPTPTASSRDQGSRCDTAVSDIEDLLMVSALKM</sequence>
<dbReference type="GO" id="GO:0030488">
    <property type="term" value="P:tRNA methylation"/>
    <property type="evidence" value="ECO:0007669"/>
    <property type="project" value="InterPro"/>
</dbReference>
<evidence type="ECO:0000259" key="12">
    <source>
        <dbReference type="PROSITE" id="PS51918"/>
    </source>
</evidence>
<evidence type="ECO:0000256" key="3">
    <source>
        <dbReference type="ARBA" id="ARBA00022485"/>
    </source>
</evidence>
<dbReference type="PANTHER" id="PTHR30544">
    <property type="entry name" value="23S RRNA METHYLTRANSFERASE"/>
    <property type="match status" value="1"/>
</dbReference>
<gene>
    <name evidence="13" type="ORF">CBR_g8391</name>
</gene>
<proteinExistence type="predicted"/>
<feature type="domain" description="Radical SAM core" evidence="12">
    <location>
        <begin position="128"/>
        <end position="360"/>
    </location>
</feature>
<keyword evidence="7" id="KW-0808">Transferase</keyword>
<accession>A0A388KM23</accession>
<comment type="subcellular location">
    <subcellularLocation>
        <location evidence="2">Cytoplasm</location>
    </subcellularLocation>
</comment>
<dbReference type="InterPro" id="IPR058240">
    <property type="entry name" value="rSAM_sf"/>
</dbReference>
<evidence type="ECO:0000256" key="1">
    <source>
        <dbReference type="ARBA" id="ARBA00001966"/>
    </source>
</evidence>
<dbReference type="SUPFAM" id="SSF102114">
    <property type="entry name" value="Radical SAM enzymes"/>
    <property type="match status" value="1"/>
</dbReference>
<dbReference type="InterPro" id="IPR013785">
    <property type="entry name" value="Aldolase_TIM"/>
</dbReference>
<evidence type="ECO:0000256" key="6">
    <source>
        <dbReference type="ARBA" id="ARBA00022603"/>
    </source>
</evidence>
<name>A0A388KM23_CHABU</name>
<evidence type="ECO:0000256" key="7">
    <source>
        <dbReference type="ARBA" id="ARBA00022679"/>
    </source>
</evidence>
<dbReference type="InterPro" id="IPR040072">
    <property type="entry name" value="Methyltransferase_A"/>
</dbReference>
<evidence type="ECO:0000256" key="5">
    <source>
        <dbReference type="ARBA" id="ARBA00022552"/>
    </source>
</evidence>
<dbReference type="Gene3D" id="3.20.20.70">
    <property type="entry name" value="Aldolase class I"/>
    <property type="match status" value="1"/>
</dbReference>
<dbReference type="InterPro" id="IPR007197">
    <property type="entry name" value="rSAM"/>
</dbReference>
<dbReference type="GO" id="GO:0046872">
    <property type="term" value="F:metal ion binding"/>
    <property type="evidence" value="ECO:0007669"/>
    <property type="project" value="UniProtKB-KW"/>
</dbReference>